<sequence length="440" mass="49361">MSDDIVFVQSFLLGANDAPPASTKETVPTRWYRYKCLRNYFRIAFIGASLGLAVADFVDVITFSLGASGDTGDAAQPFVISLGQLLWRSFFAARGVTVLVLFSYRLPQWRALRAFALNKTRLQLNLCNAKVLTSFRHLSMLLFVISFSAHVSTMALFWLSLEGFLDGPINWGGNISGAAVLENSTSCYYMWFDRCVGRNTYVPLWTLLIDCPFILSQQVLISGLIFVWLAVKAMRSLRKEVAIEKVNLTVAWSDTGSNLLPDMIRNWTLTYVNMARFVEYFNELFGRILLVSVGLDVMTVLGVCARIIAVPERTEAFPLKNLRYGWDAVLFLAYATICYMPCIILHEESRKLNGTLRDFVWTAHGFGEQTIQANKEPSSKDASAVLKQIMTFSRIVEKSPLTIEVGGLFNFSRTSLVTILTSVVTTLLLTKEILKRSDTT</sequence>
<name>A0A9X6RLX1_HYPEX</name>
<keyword evidence="1" id="KW-0472">Membrane</keyword>
<feature type="transmembrane region" description="Helical" evidence="1">
    <location>
        <begin position="213"/>
        <end position="231"/>
    </location>
</feature>
<feature type="transmembrane region" description="Helical" evidence="1">
    <location>
        <begin position="328"/>
        <end position="346"/>
    </location>
</feature>
<evidence type="ECO:0000313" key="2">
    <source>
        <dbReference type="EMBL" id="OWA52759.1"/>
    </source>
</evidence>
<proteinExistence type="predicted"/>
<feature type="transmembrane region" description="Helical" evidence="1">
    <location>
        <begin position="85"/>
        <end position="104"/>
    </location>
</feature>
<comment type="caution">
    <text evidence="2">The sequence shown here is derived from an EMBL/GenBank/DDBJ whole genome shotgun (WGS) entry which is preliminary data.</text>
</comment>
<evidence type="ECO:0000256" key="1">
    <source>
        <dbReference type="SAM" id="Phobius"/>
    </source>
</evidence>
<organism evidence="2 3">
    <name type="scientific">Hypsibius exemplaris</name>
    <name type="common">Freshwater tardigrade</name>
    <dbReference type="NCBI Taxonomy" id="2072580"/>
    <lineage>
        <taxon>Eukaryota</taxon>
        <taxon>Metazoa</taxon>
        <taxon>Ecdysozoa</taxon>
        <taxon>Tardigrada</taxon>
        <taxon>Eutardigrada</taxon>
        <taxon>Parachela</taxon>
        <taxon>Hypsibioidea</taxon>
        <taxon>Hypsibiidae</taxon>
        <taxon>Hypsibius</taxon>
    </lineage>
</organism>
<protein>
    <submittedName>
        <fullName evidence="2">Uncharacterized protein</fullName>
    </submittedName>
</protein>
<feature type="transmembrane region" description="Helical" evidence="1">
    <location>
        <begin position="284"/>
        <end position="308"/>
    </location>
</feature>
<dbReference type="AlphaFoldDB" id="A0A9X6RLX1"/>
<feature type="transmembrane region" description="Helical" evidence="1">
    <location>
        <begin position="140"/>
        <end position="161"/>
    </location>
</feature>
<dbReference type="Proteomes" id="UP000192578">
    <property type="component" value="Unassembled WGS sequence"/>
</dbReference>
<accession>A0A9X6RLX1</accession>
<reference evidence="3" key="1">
    <citation type="submission" date="2017-01" db="EMBL/GenBank/DDBJ databases">
        <title>Comparative genomics of anhydrobiosis in the tardigrade Hypsibius dujardini.</title>
        <authorList>
            <person name="Yoshida Y."/>
            <person name="Koutsovoulos G."/>
            <person name="Laetsch D."/>
            <person name="Stevens L."/>
            <person name="Kumar S."/>
            <person name="Horikawa D."/>
            <person name="Ishino K."/>
            <person name="Komine S."/>
            <person name="Tomita M."/>
            <person name="Blaxter M."/>
            <person name="Arakawa K."/>
        </authorList>
    </citation>
    <scope>NUCLEOTIDE SEQUENCE [LARGE SCALE GENOMIC DNA]</scope>
    <source>
        <strain evidence="3">Z151</strain>
    </source>
</reference>
<feature type="transmembrane region" description="Helical" evidence="1">
    <location>
        <begin position="40"/>
        <end position="65"/>
    </location>
</feature>
<keyword evidence="1" id="KW-0812">Transmembrane</keyword>
<evidence type="ECO:0000313" key="3">
    <source>
        <dbReference type="Proteomes" id="UP000192578"/>
    </source>
</evidence>
<keyword evidence="1" id="KW-1133">Transmembrane helix</keyword>
<gene>
    <name evidence="2" type="ORF">BV898_17202</name>
</gene>
<dbReference type="EMBL" id="MTYJ01000285">
    <property type="protein sequence ID" value="OWA52759.1"/>
    <property type="molecule type" value="Genomic_DNA"/>
</dbReference>
<keyword evidence="3" id="KW-1185">Reference proteome</keyword>